<feature type="signal peptide" evidence="1">
    <location>
        <begin position="1"/>
        <end position="22"/>
    </location>
</feature>
<protein>
    <submittedName>
        <fullName evidence="3">PQQ-dependent sugar dehydrogenase</fullName>
    </submittedName>
</protein>
<feature type="chain" id="PRO_5029451774" evidence="1">
    <location>
        <begin position="23"/>
        <end position="418"/>
    </location>
</feature>
<feature type="domain" description="Glucose/Sorbosone dehydrogenase" evidence="2">
    <location>
        <begin position="77"/>
        <end position="414"/>
    </location>
</feature>
<dbReference type="Proteomes" id="UP000501128">
    <property type="component" value="Chromosome"/>
</dbReference>
<dbReference type="InterPro" id="IPR011042">
    <property type="entry name" value="6-blade_b-propeller_TolB-like"/>
</dbReference>
<accession>A0A7L5DQH3</accession>
<name>A0A7L5DQH3_9BACT</name>
<keyword evidence="1" id="KW-0732">Signal</keyword>
<dbReference type="PANTHER" id="PTHR19328">
    <property type="entry name" value="HEDGEHOG-INTERACTING PROTEIN"/>
    <property type="match status" value="1"/>
</dbReference>
<gene>
    <name evidence="3" type="ORF">HH216_21225</name>
</gene>
<dbReference type="AlphaFoldDB" id="A0A7L5DQH3"/>
<dbReference type="Pfam" id="PF07995">
    <property type="entry name" value="GSDH"/>
    <property type="match status" value="1"/>
</dbReference>
<evidence type="ECO:0000313" key="4">
    <source>
        <dbReference type="Proteomes" id="UP000501128"/>
    </source>
</evidence>
<proteinExistence type="predicted"/>
<dbReference type="SUPFAM" id="SSF50952">
    <property type="entry name" value="Soluble quinoprotein glucose dehydrogenase"/>
    <property type="match status" value="1"/>
</dbReference>
<evidence type="ECO:0000256" key="1">
    <source>
        <dbReference type="SAM" id="SignalP"/>
    </source>
</evidence>
<dbReference type="InterPro" id="IPR012938">
    <property type="entry name" value="Glc/Sorbosone_DH"/>
</dbReference>
<dbReference type="PANTHER" id="PTHR19328:SF75">
    <property type="entry name" value="ALDOSE SUGAR DEHYDROGENASE YLII"/>
    <property type="match status" value="1"/>
</dbReference>
<dbReference type="EMBL" id="CP051677">
    <property type="protein sequence ID" value="QJD80656.1"/>
    <property type="molecule type" value="Genomic_DNA"/>
</dbReference>
<dbReference type="KEGG" id="srho:HH216_21225"/>
<evidence type="ECO:0000313" key="3">
    <source>
        <dbReference type="EMBL" id="QJD80656.1"/>
    </source>
</evidence>
<reference evidence="3 4" key="1">
    <citation type="submission" date="2020-04" db="EMBL/GenBank/DDBJ databases">
        <title>Genome sequencing of novel species.</title>
        <authorList>
            <person name="Heo J."/>
            <person name="Kim S.-J."/>
            <person name="Kim J.-S."/>
            <person name="Hong S.-B."/>
            <person name="Kwon S.-W."/>
        </authorList>
    </citation>
    <scope>NUCLEOTIDE SEQUENCE [LARGE SCALE GENOMIC DNA]</scope>
    <source>
        <strain evidence="3 4">CJU-R4</strain>
    </source>
</reference>
<dbReference type="InterPro" id="IPR011041">
    <property type="entry name" value="Quinoprot_gluc/sorb_DH_b-prop"/>
</dbReference>
<evidence type="ECO:0000259" key="2">
    <source>
        <dbReference type="Pfam" id="PF07995"/>
    </source>
</evidence>
<sequence length="418" mass="45705">MSIKAITPFGICLLATAGFAWLANTFIQPTGVNGTAPVEQASMLPSFTSKSGKLKPSSAVPKAAVNVVNAYPKLTFDAPVEYTYAQDGTNRVFVVEQAGRIRSFDNSVNATSAPVYLDIRNKVGYGGEMGLLGLAFHPKFRENGYFYVNYTKNNPRETIISRFKAASPSATTIDPATEVVLIRFNQPYANHNGGKVLFGPDGYLYISTGDGGSGGDPQNNAQNRQSWLGKVLRIDVNSTEKGHYGIPADNPFAKDAKARPEIFAYGLRNPWRISFDDKNRLWAGDVGQNELEEVDILTKGGNYGWRIEEGRQPYKEPDGKKPDNLIEPIWQYKHDDGNVSITGGTVYQGSAVPSLKGKYIYADFASGRVWALTTTDGKKVTNQEIVARAGSISAFGEDQKKELYLCDLSSGKILRLGR</sequence>
<organism evidence="3 4">
    <name type="scientific">Spirosoma rhododendri</name>
    <dbReference type="NCBI Taxonomy" id="2728024"/>
    <lineage>
        <taxon>Bacteria</taxon>
        <taxon>Pseudomonadati</taxon>
        <taxon>Bacteroidota</taxon>
        <taxon>Cytophagia</taxon>
        <taxon>Cytophagales</taxon>
        <taxon>Cytophagaceae</taxon>
        <taxon>Spirosoma</taxon>
    </lineage>
</organism>
<dbReference type="RefSeq" id="WP_169552665.1">
    <property type="nucleotide sequence ID" value="NZ_CP051677.1"/>
</dbReference>
<dbReference type="Gene3D" id="2.120.10.30">
    <property type="entry name" value="TolB, C-terminal domain"/>
    <property type="match status" value="1"/>
</dbReference>
<keyword evidence="4" id="KW-1185">Reference proteome</keyword>